<evidence type="ECO:0000313" key="3">
    <source>
        <dbReference type="Proteomes" id="UP001156691"/>
    </source>
</evidence>
<gene>
    <name evidence="2" type="ORF">GCM10010862_12500</name>
</gene>
<evidence type="ECO:0000313" key="2">
    <source>
        <dbReference type="EMBL" id="GLQ53991.1"/>
    </source>
</evidence>
<protein>
    <recommendedName>
        <fullName evidence="1">Carbohydrate binding module xylan-binding domain-containing protein</fullName>
    </recommendedName>
</protein>
<proteinExistence type="predicted"/>
<evidence type="ECO:0000259" key="1">
    <source>
        <dbReference type="Pfam" id="PF16841"/>
    </source>
</evidence>
<accession>A0ABQ5W2A3</accession>
<dbReference type="InterPro" id="IPR031768">
    <property type="entry name" value="CBM60_xylan-bd"/>
</dbReference>
<organism evidence="2 3">
    <name type="scientific">Devosia nitrariae</name>
    <dbReference type="NCBI Taxonomy" id="2071872"/>
    <lineage>
        <taxon>Bacteria</taxon>
        <taxon>Pseudomonadati</taxon>
        <taxon>Pseudomonadota</taxon>
        <taxon>Alphaproteobacteria</taxon>
        <taxon>Hyphomicrobiales</taxon>
        <taxon>Devosiaceae</taxon>
        <taxon>Devosia</taxon>
    </lineage>
</organism>
<dbReference type="Proteomes" id="UP001156691">
    <property type="component" value="Unassembled WGS sequence"/>
</dbReference>
<dbReference type="EMBL" id="BSNS01000007">
    <property type="protein sequence ID" value="GLQ53991.1"/>
    <property type="molecule type" value="Genomic_DNA"/>
</dbReference>
<sequence length="252" mass="25549">MELTLSGTAYDGGPAFEAAIGGEVVATGTIDDPVPEGSVFHFTVDDRILAGNGDLTIRLTNDHYGGEGKDRSLHILGGRVGDTPLAPAQFILTSNGERIERDTGAVVQVWSEAEIAVVNAPPGGWLEAGALPEADAAGGETSAASCSAAAEITGFAHNATASEANVSQALSDVVDVANSGVCSVTITGYADVTGSALINRRITAARAAVVLDHLLASGARLPAANIVATEGTTQFGPDAAANRRVVVQFWGP</sequence>
<feature type="domain" description="Carbohydrate binding module xylan-binding" evidence="1">
    <location>
        <begin position="3"/>
        <end position="84"/>
    </location>
</feature>
<dbReference type="Pfam" id="PF16841">
    <property type="entry name" value="CBM60"/>
    <property type="match status" value="1"/>
</dbReference>
<dbReference type="InterPro" id="IPR036737">
    <property type="entry name" value="OmpA-like_sf"/>
</dbReference>
<name>A0ABQ5W2A3_9HYPH</name>
<reference evidence="3" key="1">
    <citation type="journal article" date="2019" name="Int. J. Syst. Evol. Microbiol.">
        <title>The Global Catalogue of Microorganisms (GCM) 10K type strain sequencing project: providing services to taxonomists for standard genome sequencing and annotation.</title>
        <authorList>
            <consortium name="The Broad Institute Genomics Platform"/>
            <consortium name="The Broad Institute Genome Sequencing Center for Infectious Disease"/>
            <person name="Wu L."/>
            <person name="Ma J."/>
        </authorList>
    </citation>
    <scope>NUCLEOTIDE SEQUENCE [LARGE SCALE GENOMIC DNA]</scope>
    <source>
        <strain evidence="3">NBRC 112416</strain>
    </source>
</reference>
<comment type="caution">
    <text evidence="2">The sequence shown here is derived from an EMBL/GenBank/DDBJ whole genome shotgun (WGS) entry which is preliminary data.</text>
</comment>
<keyword evidence="3" id="KW-1185">Reference proteome</keyword>
<dbReference type="Gene3D" id="3.30.1330.60">
    <property type="entry name" value="OmpA-like domain"/>
    <property type="match status" value="1"/>
</dbReference>
<dbReference type="SUPFAM" id="SSF103088">
    <property type="entry name" value="OmpA-like"/>
    <property type="match status" value="1"/>
</dbReference>